<proteinExistence type="inferred from homology"/>
<dbReference type="Pfam" id="PF00025">
    <property type="entry name" value="Arf"/>
    <property type="match status" value="1"/>
</dbReference>
<dbReference type="InterPro" id="IPR027417">
    <property type="entry name" value="P-loop_NTPase"/>
</dbReference>
<dbReference type="NCBIfam" id="TIGR00231">
    <property type="entry name" value="small_GTP"/>
    <property type="match status" value="1"/>
</dbReference>
<dbReference type="Proteomes" id="UP000095300">
    <property type="component" value="Unassembled WGS sequence"/>
</dbReference>
<feature type="binding site" evidence="4">
    <location>
        <begin position="124"/>
        <end position="127"/>
    </location>
    <ligand>
        <name>GTP</name>
        <dbReference type="ChEBI" id="CHEBI:37565"/>
    </ligand>
</feature>
<comment type="similarity">
    <text evidence="1 6">Belongs to the small GTPase superfamily. Arf family.</text>
</comment>
<feature type="binding site" evidence="4">
    <location>
        <position position="66"/>
    </location>
    <ligand>
        <name>GTP</name>
        <dbReference type="ChEBI" id="CHEBI:37565"/>
    </ligand>
</feature>
<dbReference type="OrthoDB" id="10400464at2759"/>
<dbReference type="PANTHER" id="PTHR11711">
    <property type="entry name" value="ADP RIBOSYLATION FACTOR-RELATED"/>
    <property type="match status" value="1"/>
</dbReference>
<accession>A0A1I8P1C3</accession>
<dbReference type="GO" id="GO:0048731">
    <property type="term" value="P:system development"/>
    <property type="evidence" value="ECO:0007669"/>
    <property type="project" value="UniProtKB-ARBA"/>
</dbReference>
<dbReference type="AlphaFoldDB" id="A0A1I8P1C3"/>
<evidence type="ECO:0000256" key="4">
    <source>
        <dbReference type="PIRSR" id="PIRSR606689-1"/>
    </source>
</evidence>
<evidence type="ECO:0000313" key="7">
    <source>
        <dbReference type="EnsemblMetazoa" id="SCAU003925-PA"/>
    </source>
</evidence>
<evidence type="ECO:0000313" key="8">
    <source>
        <dbReference type="Proteomes" id="UP000095300"/>
    </source>
</evidence>
<dbReference type="GO" id="GO:0030010">
    <property type="term" value="P:establishment of cell polarity"/>
    <property type="evidence" value="ECO:0007669"/>
    <property type="project" value="UniProtKB-ARBA"/>
</dbReference>
<evidence type="ECO:0000256" key="3">
    <source>
        <dbReference type="ARBA" id="ARBA00023134"/>
    </source>
</evidence>
<protein>
    <submittedName>
        <fullName evidence="7">Uncharacterized protein</fullName>
    </submittedName>
</protein>
<keyword evidence="8" id="KW-1185">Reference proteome</keyword>
<dbReference type="PROSITE" id="PS51419">
    <property type="entry name" value="RAB"/>
    <property type="match status" value="1"/>
</dbReference>
<feature type="binding site" evidence="5">
    <location>
        <position position="44"/>
    </location>
    <ligand>
        <name>Mg(2+)</name>
        <dbReference type="ChEBI" id="CHEBI:18420"/>
    </ligand>
</feature>
<dbReference type="GO" id="GO:0003924">
    <property type="term" value="F:GTPase activity"/>
    <property type="evidence" value="ECO:0007669"/>
    <property type="project" value="InterPro"/>
</dbReference>
<dbReference type="KEGG" id="scac:106081556"/>
<dbReference type="GO" id="GO:0046872">
    <property type="term" value="F:metal ion binding"/>
    <property type="evidence" value="ECO:0007669"/>
    <property type="project" value="UniProtKB-KW"/>
</dbReference>
<evidence type="ECO:0000256" key="2">
    <source>
        <dbReference type="ARBA" id="ARBA00022741"/>
    </source>
</evidence>
<dbReference type="PROSITE" id="PS51417">
    <property type="entry name" value="ARF"/>
    <property type="match status" value="1"/>
</dbReference>
<keyword evidence="2 4" id="KW-0547">Nucleotide-binding</keyword>
<dbReference type="EnsemblMetazoa" id="SCAU003925-RA">
    <property type="protein sequence ID" value="SCAU003925-PA"/>
    <property type="gene ID" value="SCAU003925"/>
</dbReference>
<dbReference type="Gene3D" id="3.40.50.300">
    <property type="entry name" value="P-loop containing nucleotide triphosphate hydrolases"/>
    <property type="match status" value="1"/>
</dbReference>
<dbReference type="GO" id="GO:0016192">
    <property type="term" value="P:vesicle-mediated transport"/>
    <property type="evidence" value="ECO:0007669"/>
    <property type="project" value="UniProtKB-ARBA"/>
</dbReference>
<dbReference type="VEuPathDB" id="VectorBase:SCAU003925"/>
<dbReference type="PRINTS" id="PR00328">
    <property type="entry name" value="SAR1GTPBP"/>
</dbReference>
<keyword evidence="5" id="KW-0460">Magnesium</keyword>
<feature type="binding site" evidence="5">
    <location>
        <position position="27"/>
    </location>
    <ligand>
        <name>Mg(2+)</name>
        <dbReference type="ChEBI" id="CHEBI:18420"/>
    </ligand>
</feature>
<dbReference type="CDD" id="cd00878">
    <property type="entry name" value="Arf_Arl"/>
    <property type="match status" value="1"/>
</dbReference>
<reference evidence="7" key="1">
    <citation type="submission" date="2020-05" db="UniProtKB">
        <authorList>
            <consortium name="EnsemblMetazoa"/>
        </authorList>
    </citation>
    <scope>IDENTIFICATION</scope>
    <source>
        <strain evidence="7">USDA</strain>
    </source>
</reference>
<keyword evidence="3 4" id="KW-0342">GTP-binding</keyword>
<dbReference type="InterPro" id="IPR024156">
    <property type="entry name" value="Small_GTPase_ARF"/>
</dbReference>
<gene>
    <name evidence="7" type="primary">106081556</name>
</gene>
<evidence type="ECO:0000256" key="5">
    <source>
        <dbReference type="PIRSR" id="PIRSR606689-2"/>
    </source>
</evidence>
<keyword evidence="5" id="KW-0479">Metal-binding</keyword>
<name>A0A1I8P1C3_STOCA</name>
<dbReference type="FunFam" id="3.40.50.300:FF:000412">
    <property type="entry name" value="ADP-ribosylation factor 1"/>
    <property type="match status" value="1"/>
</dbReference>
<evidence type="ECO:0000256" key="1">
    <source>
        <dbReference type="ARBA" id="ARBA00010290"/>
    </source>
</evidence>
<dbReference type="SUPFAM" id="SSF52540">
    <property type="entry name" value="P-loop containing nucleoside triphosphate hydrolases"/>
    <property type="match status" value="1"/>
</dbReference>
<dbReference type="InterPro" id="IPR006689">
    <property type="entry name" value="Small_GTPase_ARF/SAR"/>
</dbReference>
<organism evidence="7 8">
    <name type="scientific">Stomoxys calcitrans</name>
    <name type="common">Stable fly</name>
    <name type="synonym">Conops calcitrans</name>
    <dbReference type="NCBI Taxonomy" id="35570"/>
    <lineage>
        <taxon>Eukaryota</taxon>
        <taxon>Metazoa</taxon>
        <taxon>Ecdysozoa</taxon>
        <taxon>Arthropoda</taxon>
        <taxon>Hexapoda</taxon>
        <taxon>Insecta</taxon>
        <taxon>Pterygota</taxon>
        <taxon>Neoptera</taxon>
        <taxon>Endopterygota</taxon>
        <taxon>Diptera</taxon>
        <taxon>Brachycera</taxon>
        <taxon>Muscomorpha</taxon>
        <taxon>Muscoidea</taxon>
        <taxon>Muscidae</taxon>
        <taxon>Stomoxys</taxon>
    </lineage>
</organism>
<evidence type="ECO:0000256" key="6">
    <source>
        <dbReference type="RuleBase" id="RU003925"/>
    </source>
</evidence>
<dbReference type="GO" id="GO:0005525">
    <property type="term" value="F:GTP binding"/>
    <property type="evidence" value="ECO:0007669"/>
    <property type="project" value="UniProtKB-KW"/>
</dbReference>
<dbReference type="GO" id="GO:0051649">
    <property type="term" value="P:establishment of localization in cell"/>
    <property type="evidence" value="ECO:0007669"/>
    <property type="project" value="UniProtKB-ARBA"/>
</dbReference>
<dbReference type="SMART" id="SM00177">
    <property type="entry name" value="ARF"/>
    <property type="match status" value="1"/>
</dbReference>
<dbReference type="InterPro" id="IPR005225">
    <property type="entry name" value="Small_GTP-bd"/>
</dbReference>
<feature type="binding site" evidence="4">
    <location>
        <begin position="20"/>
        <end position="27"/>
    </location>
    <ligand>
        <name>GTP</name>
        <dbReference type="ChEBI" id="CHEBI:37565"/>
    </ligand>
</feature>
<dbReference type="STRING" id="35570.A0A1I8P1C3"/>
<dbReference type="SMART" id="SM00178">
    <property type="entry name" value="SAR"/>
    <property type="match status" value="1"/>
</dbReference>
<sequence length="181" mass="20601">MDEKESEISQTREIEILMVGLDNAGKTELLYTLKNGHVVATIPTIGYNVETIEHKDVKYTIYDIGGLKTVRVLRNFYVENKQAVIYVVDVSAGERFEEAKKDLHDLVEENSSHLSNAVFFILANKIDLVPQFDVHSLAEHLGLNALRQKWQIHASSAVKDGEKLFEIFDILNKMIEDNNNK</sequence>